<dbReference type="KEGG" id="bxe:Bxe_C0546"/>
<protein>
    <submittedName>
        <fullName evidence="1">Uncharacterized protein</fullName>
    </submittedName>
</protein>
<accession>Q13HJ3</accession>
<sequence>MPAHAVRPRTNCPVSNLSLQSGSTLPIAWFPARSISVQTRERVGGMINASRRLRSRDFGAAHAIPAVCPSKMASRSIAAAFPDFPGADVCENSFEELERDAQDKVQQMHDSKRVRYSRAACVRVCCRISTRRHGRGT</sequence>
<proteinExistence type="predicted"/>
<dbReference type="Proteomes" id="UP000001817">
    <property type="component" value="Chromosome 3"/>
</dbReference>
<organism evidence="1 2">
    <name type="scientific">Paraburkholderia xenovorans (strain LB400)</name>
    <dbReference type="NCBI Taxonomy" id="266265"/>
    <lineage>
        <taxon>Bacteria</taxon>
        <taxon>Pseudomonadati</taxon>
        <taxon>Pseudomonadota</taxon>
        <taxon>Betaproteobacteria</taxon>
        <taxon>Burkholderiales</taxon>
        <taxon>Burkholderiaceae</taxon>
        <taxon>Paraburkholderia</taxon>
    </lineage>
</organism>
<name>Q13HJ3_PARXL</name>
<reference evidence="1 2" key="1">
    <citation type="journal article" date="2006" name="Proc. Natl. Acad. Sci. U.S.A.">
        <title>Burkholderia xenovorans LB400 harbors a multi-replicon, 9.73-Mbp genome shaped for versatility.</title>
        <authorList>
            <person name="Chain P.S."/>
            <person name="Denef V.J."/>
            <person name="Konstantinidis K.T."/>
            <person name="Vergez L.M."/>
            <person name="Agullo L."/>
            <person name="Reyes V.L."/>
            <person name="Hauser L."/>
            <person name="Cordova M."/>
            <person name="Gomez L."/>
            <person name="Gonzalez M."/>
            <person name="Land M."/>
            <person name="Lao V."/>
            <person name="Larimer F."/>
            <person name="LiPuma J.J."/>
            <person name="Mahenthiralingam E."/>
            <person name="Malfatti S.A."/>
            <person name="Marx C.J."/>
            <person name="Parnell J.J."/>
            <person name="Ramette A."/>
            <person name="Richardson P."/>
            <person name="Seeger M."/>
            <person name="Smith D."/>
            <person name="Spilker T."/>
            <person name="Sul W.J."/>
            <person name="Tsoi T.V."/>
            <person name="Ulrich L.E."/>
            <person name="Zhulin I.B."/>
            <person name="Tiedje J.M."/>
        </authorList>
    </citation>
    <scope>NUCLEOTIDE SEQUENCE [LARGE SCALE GENOMIC DNA]</scope>
    <source>
        <strain evidence="1 2">LB400</strain>
    </source>
</reference>
<evidence type="ECO:0000313" key="2">
    <source>
        <dbReference type="Proteomes" id="UP000001817"/>
    </source>
</evidence>
<evidence type="ECO:0000313" key="1">
    <source>
        <dbReference type="EMBL" id="ABE36446.1"/>
    </source>
</evidence>
<keyword evidence="2" id="KW-1185">Reference proteome</keyword>
<dbReference type="EMBL" id="CP000272">
    <property type="protein sequence ID" value="ABE36446.1"/>
    <property type="molecule type" value="Genomic_DNA"/>
</dbReference>
<gene>
    <name evidence="1" type="ORF">Bxe_C0546</name>
</gene>
<dbReference type="AlphaFoldDB" id="Q13HJ3"/>